<comment type="subcellular location">
    <subcellularLocation>
        <location evidence="1">Cell membrane</location>
        <topology evidence="1">Multi-pass membrane protein</topology>
    </subcellularLocation>
</comment>
<comment type="caution">
    <text evidence="9">The sequence shown here is derived from an EMBL/GenBank/DDBJ whole genome shotgun (WGS) entry which is preliminary data.</text>
</comment>
<keyword evidence="3" id="KW-1003">Cell membrane</keyword>
<keyword evidence="10" id="KW-1185">Reference proteome</keyword>
<evidence type="ECO:0000256" key="5">
    <source>
        <dbReference type="ARBA" id="ARBA00022989"/>
    </source>
</evidence>
<gene>
    <name evidence="9" type="ORF">E9229_001862</name>
</gene>
<feature type="transmembrane region" description="Helical" evidence="8">
    <location>
        <begin position="59"/>
        <end position="81"/>
    </location>
</feature>
<evidence type="ECO:0000313" key="9">
    <source>
        <dbReference type="EMBL" id="MBB2995671.1"/>
    </source>
</evidence>
<evidence type="ECO:0000256" key="1">
    <source>
        <dbReference type="ARBA" id="ARBA00004651"/>
    </source>
</evidence>
<proteinExistence type="inferred from homology"/>
<organism evidence="9 10">
    <name type="scientific">Paeniglutamicibacter cryotolerans</name>
    <dbReference type="NCBI Taxonomy" id="670079"/>
    <lineage>
        <taxon>Bacteria</taxon>
        <taxon>Bacillati</taxon>
        <taxon>Actinomycetota</taxon>
        <taxon>Actinomycetes</taxon>
        <taxon>Micrococcales</taxon>
        <taxon>Micrococcaceae</taxon>
        <taxon>Paeniglutamicibacter</taxon>
    </lineage>
</organism>
<feature type="transmembrane region" description="Helical" evidence="8">
    <location>
        <begin position="93"/>
        <end position="115"/>
    </location>
</feature>
<reference evidence="9 10" key="1">
    <citation type="submission" date="2020-08" db="EMBL/GenBank/DDBJ databases">
        <title>Sequencing the genomes of 1000 actinobacteria strains.</title>
        <authorList>
            <person name="Klenk H.-P."/>
        </authorList>
    </citation>
    <scope>NUCLEOTIDE SEQUENCE [LARGE SCALE GENOMIC DNA]</scope>
    <source>
        <strain evidence="9 10">DSM 22826</strain>
    </source>
</reference>
<name>A0A839QUH6_9MICC</name>
<feature type="transmembrane region" description="Helical" evidence="8">
    <location>
        <begin position="121"/>
        <end position="139"/>
    </location>
</feature>
<evidence type="ECO:0000256" key="3">
    <source>
        <dbReference type="ARBA" id="ARBA00022475"/>
    </source>
</evidence>
<evidence type="ECO:0008006" key="11">
    <source>
        <dbReference type="Google" id="ProtNLM"/>
    </source>
</evidence>
<evidence type="ECO:0000256" key="4">
    <source>
        <dbReference type="ARBA" id="ARBA00022692"/>
    </source>
</evidence>
<feature type="transmembrane region" description="Helical" evidence="8">
    <location>
        <begin position="191"/>
        <end position="215"/>
    </location>
</feature>
<dbReference type="GO" id="GO:0005886">
    <property type="term" value="C:plasma membrane"/>
    <property type="evidence" value="ECO:0007669"/>
    <property type="project" value="UniProtKB-SubCell"/>
</dbReference>
<dbReference type="RefSeq" id="WP_221184416.1">
    <property type="nucleotide sequence ID" value="NZ_BAABGK010000029.1"/>
</dbReference>
<evidence type="ECO:0000256" key="6">
    <source>
        <dbReference type="ARBA" id="ARBA00023136"/>
    </source>
</evidence>
<sequence>MFILEAVGQALAIAGSMAWQILWPLVLGFTLSGVIQAIVRKERIVALMNDDSPRSLSIAAGLGAASSSCSYAAVALARALIRKGANFTAAMAFEIASTNLVLELGLILAFVMGWQFTLAEFVGGPFIIVFVALGFRMWMRGKIVEAARDQAEKGVAGSMEGHAAMDMSVTTEGSFWKRLFSRAGITSVSRYFVMDWAAVLRDILLGLLIAGAFAAWVPKPWLQAIFFVNDPTLAFILGPLIGPLIAVISFVCSVGNVPLAAVLWNGGISFGGVISFIFADLIIIPIILIYRKYYGTKAALRITAIFYAAMVLAGYVIELIFTPLHLVPSNRHLSIIDAGISWNYTTWLNIAFILIGLALLVVFFRSDSGNMLKMMGGSPDSGHDQTGEDHSNDGHPMDHHTRHQNHAPRTTDLPGPDQS</sequence>
<feature type="region of interest" description="Disordered" evidence="7">
    <location>
        <begin position="375"/>
        <end position="419"/>
    </location>
</feature>
<keyword evidence="5 8" id="KW-1133">Transmembrane helix</keyword>
<comment type="similarity">
    <text evidence="2">Belongs to the UPF0718 family.</text>
</comment>
<feature type="compositionally biased region" description="Basic and acidic residues" evidence="7">
    <location>
        <begin position="381"/>
        <end position="399"/>
    </location>
</feature>
<dbReference type="Pfam" id="PF03773">
    <property type="entry name" value="ArsP_1"/>
    <property type="match status" value="1"/>
</dbReference>
<dbReference type="InterPro" id="IPR005524">
    <property type="entry name" value="DUF318"/>
</dbReference>
<feature type="transmembrane region" description="Helical" evidence="8">
    <location>
        <begin position="21"/>
        <end position="39"/>
    </location>
</feature>
<accession>A0A839QUH6</accession>
<evidence type="ECO:0000256" key="8">
    <source>
        <dbReference type="SAM" id="Phobius"/>
    </source>
</evidence>
<feature type="transmembrane region" description="Helical" evidence="8">
    <location>
        <begin position="244"/>
        <end position="264"/>
    </location>
</feature>
<dbReference type="InterPro" id="IPR053166">
    <property type="entry name" value="UPF0718_permease"/>
</dbReference>
<feature type="transmembrane region" description="Helical" evidence="8">
    <location>
        <begin position="302"/>
        <end position="324"/>
    </location>
</feature>
<evidence type="ECO:0000256" key="7">
    <source>
        <dbReference type="SAM" id="MobiDB-lite"/>
    </source>
</evidence>
<dbReference type="PANTHER" id="PTHR42775:SF1">
    <property type="entry name" value="PERMEASE RV2963-RELATED"/>
    <property type="match status" value="1"/>
</dbReference>
<dbReference type="EMBL" id="JACHVS010000001">
    <property type="protein sequence ID" value="MBB2995671.1"/>
    <property type="molecule type" value="Genomic_DNA"/>
</dbReference>
<evidence type="ECO:0000313" key="10">
    <source>
        <dbReference type="Proteomes" id="UP000523000"/>
    </source>
</evidence>
<feature type="transmembrane region" description="Helical" evidence="8">
    <location>
        <begin position="270"/>
        <end position="290"/>
    </location>
</feature>
<keyword evidence="6 8" id="KW-0472">Membrane</keyword>
<feature type="transmembrane region" description="Helical" evidence="8">
    <location>
        <begin position="344"/>
        <end position="364"/>
    </location>
</feature>
<dbReference type="AlphaFoldDB" id="A0A839QUH6"/>
<protein>
    <recommendedName>
        <fullName evidence="11">Permease</fullName>
    </recommendedName>
</protein>
<evidence type="ECO:0000256" key="2">
    <source>
        <dbReference type="ARBA" id="ARBA00006386"/>
    </source>
</evidence>
<dbReference type="Proteomes" id="UP000523000">
    <property type="component" value="Unassembled WGS sequence"/>
</dbReference>
<keyword evidence="4 8" id="KW-0812">Transmembrane</keyword>
<dbReference type="PANTHER" id="PTHR42775">
    <property type="entry name" value="PERMEASE RV2963-RELATED"/>
    <property type="match status" value="1"/>
</dbReference>